<protein>
    <submittedName>
        <fullName evidence="2">Transmembrane protein, putative</fullName>
    </submittedName>
</protein>
<dbReference type="RefSeq" id="XP_012652904.1">
    <property type="nucleotide sequence ID" value="XM_012797450.1"/>
</dbReference>
<dbReference type="KEGG" id="tet:TTHERM_000503751"/>
<feature type="chain" id="PRO_5004903298" evidence="1">
    <location>
        <begin position="23"/>
        <end position="67"/>
    </location>
</feature>
<evidence type="ECO:0000313" key="2">
    <source>
        <dbReference type="EMBL" id="EWS74530.1"/>
    </source>
</evidence>
<evidence type="ECO:0000256" key="1">
    <source>
        <dbReference type="SAM" id="SignalP"/>
    </source>
</evidence>
<name>W7X592_TETTS</name>
<dbReference type="Proteomes" id="UP000009168">
    <property type="component" value="Unassembled WGS sequence"/>
</dbReference>
<proteinExistence type="predicted"/>
<keyword evidence="2" id="KW-0472">Membrane</keyword>
<sequence>MRFTFVLLVALVLLSTMTTVNATTYVKRPVSLHGIGAYKVQCSMTDPSCACWDCYKYDQYYLIHICL</sequence>
<dbReference type="GeneID" id="24439332"/>
<gene>
    <name evidence="2" type="ORF">TTHERM_000503751</name>
</gene>
<keyword evidence="2" id="KW-0812">Transmembrane</keyword>
<feature type="signal peptide" evidence="1">
    <location>
        <begin position="1"/>
        <end position="22"/>
    </location>
</feature>
<dbReference type="InParanoid" id="W7X592"/>
<keyword evidence="3" id="KW-1185">Reference proteome</keyword>
<dbReference type="AlphaFoldDB" id="W7X592"/>
<evidence type="ECO:0000313" key="3">
    <source>
        <dbReference type="Proteomes" id="UP000009168"/>
    </source>
</evidence>
<dbReference type="EMBL" id="GG662708">
    <property type="protein sequence ID" value="EWS74530.1"/>
    <property type="molecule type" value="Genomic_DNA"/>
</dbReference>
<accession>W7X592</accession>
<reference evidence="3" key="1">
    <citation type="journal article" date="2006" name="PLoS Biol.">
        <title>Macronuclear genome sequence of the ciliate Tetrahymena thermophila, a model eukaryote.</title>
        <authorList>
            <person name="Eisen J.A."/>
            <person name="Coyne R.S."/>
            <person name="Wu M."/>
            <person name="Wu D."/>
            <person name="Thiagarajan M."/>
            <person name="Wortman J.R."/>
            <person name="Badger J.H."/>
            <person name="Ren Q."/>
            <person name="Amedeo P."/>
            <person name="Jones K.M."/>
            <person name="Tallon L.J."/>
            <person name="Delcher A.L."/>
            <person name="Salzberg S.L."/>
            <person name="Silva J.C."/>
            <person name="Haas B.J."/>
            <person name="Majoros W.H."/>
            <person name="Farzad M."/>
            <person name="Carlton J.M."/>
            <person name="Smith R.K. Jr."/>
            <person name="Garg J."/>
            <person name="Pearlman R.E."/>
            <person name="Karrer K.M."/>
            <person name="Sun L."/>
            <person name="Manning G."/>
            <person name="Elde N.C."/>
            <person name="Turkewitz A.P."/>
            <person name="Asai D.J."/>
            <person name="Wilkes D.E."/>
            <person name="Wang Y."/>
            <person name="Cai H."/>
            <person name="Collins K."/>
            <person name="Stewart B.A."/>
            <person name="Lee S.R."/>
            <person name="Wilamowska K."/>
            <person name="Weinberg Z."/>
            <person name="Ruzzo W.L."/>
            <person name="Wloga D."/>
            <person name="Gaertig J."/>
            <person name="Frankel J."/>
            <person name="Tsao C.-C."/>
            <person name="Gorovsky M.A."/>
            <person name="Keeling P.J."/>
            <person name="Waller R.F."/>
            <person name="Patron N.J."/>
            <person name="Cherry J.M."/>
            <person name="Stover N.A."/>
            <person name="Krieger C.J."/>
            <person name="del Toro C."/>
            <person name="Ryder H.F."/>
            <person name="Williamson S.C."/>
            <person name="Barbeau R.A."/>
            <person name="Hamilton E.P."/>
            <person name="Orias E."/>
        </authorList>
    </citation>
    <scope>NUCLEOTIDE SEQUENCE [LARGE SCALE GENOMIC DNA]</scope>
    <source>
        <strain evidence="3">SB210</strain>
    </source>
</reference>
<organism evidence="2 3">
    <name type="scientific">Tetrahymena thermophila (strain SB210)</name>
    <dbReference type="NCBI Taxonomy" id="312017"/>
    <lineage>
        <taxon>Eukaryota</taxon>
        <taxon>Sar</taxon>
        <taxon>Alveolata</taxon>
        <taxon>Ciliophora</taxon>
        <taxon>Intramacronucleata</taxon>
        <taxon>Oligohymenophorea</taxon>
        <taxon>Hymenostomatida</taxon>
        <taxon>Tetrahymenina</taxon>
        <taxon>Tetrahymenidae</taxon>
        <taxon>Tetrahymena</taxon>
    </lineage>
</organism>
<keyword evidence="1" id="KW-0732">Signal</keyword>